<evidence type="ECO:0000256" key="1">
    <source>
        <dbReference type="SAM" id="MobiDB-lite"/>
    </source>
</evidence>
<comment type="caution">
    <text evidence="2">The sequence shown here is derived from an EMBL/GenBank/DDBJ whole genome shotgun (WGS) entry which is preliminary data.</text>
</comment>
<proteinExistence type="predicted"/>
<protein>
    <submittedName>
        <fullName evidence="2">Uncharacterized protein</fullName>
    </submittedName>
</protein>
<dbReference type="AlphaFoldDB" id="A0A837D925"/>
<feature type="region of interest" description="Disordered" evidence="1">
    <location>
        <begin position="1"/>
        <end position="23"/>
    </location>
</feature>
<sequence length="115" mass="12510">MPSSALKALPQNLSRPPAKASGNRVDLFEPLLGKFDEHLSAIDLFSHPTCAVGTRRPINDDRAGPDNKAERPREHLILDGSSAHMTGSRHPGPTIGKARRSAERARNDTTARPRT</sequence>
<evidence type="ECO:0000313" key="2">
    <source>
        <dbReference type="EMBL" id="KHF44137.1"/>
    </source>
</evidence>
<accession>A0A837D925</accession>
<dbReference type="EMBL" id="JRZE01000003">
    <property type="protein sequence ID" value="KHF44137.1"/>
    <property type="molecule type" value="Genomic_DNA"/>
</dbReference>
<reference evidence="2 3" key="1">
    <citation type="submission" date="2014-10" db="EMBL/GenBank/DDBJ databases">
        <title>Genome sequence of Micropolyspora internatus JCM3315.</title>
        <authorList>
            <person name="Shin S.-K."/>
            <person name="Yi H."/>
        </authorList>
    </citation>
    <scope>NUCLEOTIDE SEQUENCE [LARGE SCALE GENOMIC DNA]</scope>
    <source>
        <strain evidence="2 3">JCM 3315</strain>
    </source>
</reference>
<feature type="region of interest" description="Disordered" evidence="1">
    <location>
        <begin position="51"/>
        <end position="115"/>
    </location>
</feature>
<gene>
    <name evidence="2" type="ORF">MINT15_10190</name>
</gene>
<dbReference type="Proteomes" id="UP000030848">
    <property type="component" value="Unassembled WGS sequence"/>
</dbReference>
<evidence type="ECO:0000313" key="3">
    <source>
        <dbReference type="Proteomes" id="UP000030848"/>
    </source>
</evidence>
<name>A0A837D925_9PSEU</name>
<feature type="compositionally biased region" description="Basic and acidic residues" evidence="1">
    <location>
        <begin position="57"/>
        <end position="77"/>
    </location>
</feature>
<feature type="compositionally biased region" description="Basic and acidic residues" evidence="1">
    <location>
        <begin position="100"/>
        <end position="115"/>
    </location>
</feature>
<organism evidence="2 3">
    <name type="scientific">Saccharomonospora viridis</name>
    <dbReference type="NCBI Taxonomy" id="1852"/>
    <lineage>
        <taxon>Bacteria</taxon>
        <taxon>Bacillati</taxon>
        <taxon>Actinomycetota</taxon>
        <taxon>Actinomycetes</taxon>
        <taxon>Pseudonocardiales</taxon>
        <taxon>Pseudonocardiaceae</taxon>
        <taxon>Saccharomonospora</taxon>
    </lineage>
</organism>